<dbReference type="GeneID" id="56039132"/>
<dbReference type="Gene3D" id="3.20.20.120">
    <property type="entry name" value="Enolase-like C-terminal domain"/>
    <property type="match status" value="1"/>
</dbReference>
<keyword evidence="2" id="KW-1185">Reference proteome</keyword>
<dbReference type="InterPro" id="IPR036849">
    <property type="entry name" value="Enolase-like_C_sf"/>
</dbReference>
<protein>
    <recommendedName>
        <fullName evidence="3">L-alanine-DL-glutamate epimerase</fullName>
    </recommendedName>
</protein>
<dbReference type="RefSeq" id="WP_179269865.1">
    <property type="nucleotide sequence ID" value="NZ_CP058579.1"/>
</dbReference>
<dbReference type="Proteomes" id="UP000509626">
    <property type="component" value="Chromosome"/>
</dbReference>
<dbReference type="AlphaFoldDB" id="A0A7D5QDH5"/>
<proteinExistence type="predicted"/>
<dbReference type="KEGG" id="halu:HUG12_16695"/>
<evidence type="ECO:0008006" key="3">
    <source>
        <dbReference type="Google" id="ProtNLM"/>
    </source>
</evidence>
<organism evidence="1 2">
    <name type="scientific">Halorarum salinum</name>
    <dbReference type="NCBI Taxonomy" id="2743089"/>
    <lineage>
        <taxon>Archaea</taxon>
        <taxon>Methanobacteriati</taxon>
        <taxon>Methanobacteriota</taxon>
        <taxon>Stenosarchaea group</taxon>
        <taxon>Halobacteria</taxon>
        <taxon>Halobacteriales</taxon>
        <taxon>Haloferacaceae</taxon>
        <taxon>Halorarum</taxon>
    </lineage>
</organism>
<reference evidence="1 2" key="1">
    <citation type="submission" date="2020-06" db="EMBL/GenBank/DDBJ databases">
        <title>NJ-3-1, isolated from saline soil.</title>
        <authorList>
            <person name="Cui H.L."/>
            <person name="Shi X."/>
        </authorList>
    </citation>
    <scope>NUCLEOTIDE SEQUENCE [LARGE SCALE GENOMIC DNA]</scope>
    <source>
        <strain evidence="1 2">NJ-3-1</strain>
    </source>
</reference>
<sequence length="364" mass="39294">MALFDAVADLPLSIESVGLRRRASDTSSGFERVTTTFRLRGGGELGRGEDVTYDAPDHDALFADPTGATAAAVPADGDAAADFSALVGDWTFAEFSGFLADADLFPRGEPERETGRPYRRWAVESAALDLALRQVDTHLGDSVGRDREPVRFVASTRLGDPPTTDRVDALVERVPGIEFKLDPTSDWPDAVFDGLPADRVRILDLKGLYEGTDVDQAPDPEFYERVLAAFPGAVVEDPRLTAETRPVLEGQEGRVSWDYPITGVESVEALPFEPRWLNVKPSRFGSVRSLSETIEWAEARDVSLYGGGQFELGVGRSQLQTLASLFYPAGPNDVAPSAFNAAVIPDRLPASPLAPSAAPRGLDF</sequence>
<evidence type="ECO:0000313" key="1">
    <source>
        <dbReference type="EMBL" id="QLG63280.1"/>
    </source>
</evidence>
<dbReference type="SUPFAM" id="SSF51604">
    <property type="entry name" value="Enolase C-terminal domain-like"/>
    <property type="match status" value="1"/>
</dbReference>
<evidence type="ECO:0000313" key="2">
    <source>
        <dbReference type="Proteomes" id="UP000509626"/>
    </source>
</evidence>
<accession>A0A7D5QDH5</accession>
<name>A0A7D5QDH5_9EURY</name>
<gene>
    <name evidence="1" type="ORF">HUG12_16695</name>
</gene>
<dbReference type="EMBL" id="CP058579">
    <property type="protein sequence ID" value="QLG63280.1"/>
    <property type="molecule type" value="Genomic_DNA"/>
</dbReference>
<dbReference type="OrthoDB" id="155947at2157"/>